<organism evidence="3 4">
    <name type="scientific">Acidihalobacter yilgarnensis</name>
    <dbReference type="NCBI Taxonomy" id="2819280"/>
    <lineage>
        <taxon>Bacteria</taxon>
        <taxon>Pseudomonadati</taxon>
        <taxon>Pseudomonadota</taxon>
        <taxon>Gammaproteobacteria</taxon>
        <taxon>Chromatiales</taxon>
        <taxon>Ectothiorhodospiraceae</taxon>
        <taxon>Acidihalobacter</taxon>
    </lineage>
</organism>
<dbReference type="Pfam" id="PF00534">
    <property type="entry name" value="Glycos_transf_1"/>
    <property type="match status" value="1"/>
</dbReference>
<accession>A0A1D8IPY5</accession>
<dbReference type="EMBL" id="CP017415">
    <property type="protein sequence ID" value="AOU98523.1"/>
    <property type="molecule type" value="Genomic_DNA"/>
</dbReference>
<dbReference type="Gene3D" id="3.40.50.2000">
    <property type="entry name" value="Glycogen Phosphorylase B"/>
    <property type="match status" value="2"/>
</dbReference>
<evidence type="ECO:0000259" key="1">
    <source>
        <dbReference type="Pfam" id="PF00534"/>
    </source>
</evidence>
<evidence type="ECO:0000313" key="4">
    <source>
        <dbReference type="Proteomes" id="UP000095401"/>
    </source>
</evidence>
<name>A0A1D8IPY5_9GAMM</name>
<dbReference type="Proteomes" id="UP000095401">
    <property type="component" value="Chromosome"/>
</dbReference>
<proteinExistence type="predicted"/>
<dbReference type="InterPro" id="IPR001296">
    <property type="entry name" value="Glyco_trans_1"/>
</dbReference>
<dbReference type="InterPro" id="IPR050194">
    <property type="entry name" value="Glycosyltransferase_grp1"/>
</dbReference>
<dbReference type="KEGG" id="aprs:BI364_11660"/>
<dbReference type="RefSeq" id="WP_070078883.1">
    <property type="nucleotide sequence ID" value="NZ_CP017415.1"/>
</dbReference>
<sequence>MKVLYHHRIGSKDGQFVHIAEMVHALEQEGAEVVVVGPGAVDNQSFGGESGLISQLKKRLPRAFYELLELTYSVLDYWKLRRAIAEHRPDVIYERYNLLFVSGVWAQQRYALPLLLEVNAPLLDERGRYDGIALHQLARWSERHVWRGADHVLTVTGVLARRIAREAVADTRITVTPNGIEPEQFAGLPSREEAKRQLGLNGRLVLGFTGFVREWHGLDGILDLMVEYPDLNLHLLLVGDGPARAPLESRARELGLSNRITFTGVIEREQVPTYVVAFDVALQPAVVPYASPLKLFEYLAAGCAIVAPASENILEILTNERNALLFDPEQPQTRTDAILRLANDAALRQRLGEAAASTISEQGLTWRTNARRVLEIAEDLLKTRAKGQTGERP</sequence>
<keyword evidence="4" id="KW-1185">Reference proteome</keyword>
<keyword evidence="3" id="KW-0808">Transferase</keyword>
<evidence type="ECO:0000313" key="3">
    <source>
        <dbReference type="EMBL" id="AOU98523.1"/>
    </source>
</evidence>
<gene>
    <name evidence="3" type="ORF">BI364_11660</name>
</gene>
<reference evidence="4" key="1">
    <citation type="submission" date="2016-09" db="EMBL/GenBank/DDBJ databases">
        <title>Acidihalobacter prosperus F5.</title>
        <authorList>
            <person name="Khaleque H.N."/>
            <person name="Ramsay J.P."/>
            <person name="Kaksonen A.H."/>
            <person name="Boxall N.J."/>
            <person name="Watkin E.L.J."/>
        </authorList>
    </citation>
    <scope>NUCLEOTIDE SEQUENCE [LARGE SCALE GENOMIC DNA]</scope>
    <source>
        <strain evidence="4">F5</strain>
    </source>
</reference>
<dbReference type="Pfam" id="PF13579">
    <property type="entry name" value="Glyco_trans_4_4"/>
    <property type="match status" value="1"/>
</dbReference>
<feature type="domain" description="Glycosyltransferase subfamily 4-like N-terminal" evidence="2">
    <location>
        <begin position="16"/>
        <end position="179"/>
    </location>
</feature>
<dbReference type="SUPFAM" id="SSF53756">
    <property type="entry name" value="UDP-Glycosyltransferase/glycogen phosphorylase"/>
    <property type="match status" value="1"/>
</dbReference>
<dbReference type="GO" id="GO:0016757">
    <property type="term" value="F:glycosyltransferase activity"/>
    <property type="evidence" value="ECO:0007669"/>
    <property type="project" value="InterPro"/>
</dbReference>
<feature type="domain" description="Glycosyl transferase family 1" evidence="1">
    <location>
        <begin position="191"/>
        <end position="356"/>
    </location>
</feature>
<dbReference type="PANTHER" id="PTHR45947">
    <property type="entry name" value="SULFOQUINOVOSYL TRANSFERASE SQD2"/>
    <property type="match status" value="1"/>
</dbReference>
<evidence type="ECO:0000259" key="2">
    <source>
        <dbReference type="Pfam" id="PF13579"/>
    </source>
</evidence>
<dbReference type="CDD" id="cd03794">
    <property type="entry name" value="GT4_WbuB-like"/>
    <property type="match status" value="1"/>
</dbReference>
<protein>
    <submittedName>
        <fullName evidence="3">Glycosyltransferase WbuB</fullName>
    </submittedName>
</protein>
<dbReference type="PANTHER" id="PTHR45947:SF3">
    <property type="entry name" value="SULFOQUINOVOSYL TRANSFERASE SQD2"/>
    <property type="match status" value="1"/>
</dbReference>
<dbReference type="AlphaFoldDB" id="A0A1D8IPY5"/>
<dbReference type="InterPro" id="IPR028098">
    <property type="entry name" value="Glyco_trans_4-like_N"/>
</dbReference>